<reference evidence="5 6" key="1">
    <citation type="submission" date="2020-08" db="EMBL/GenBank/DDBJ databases">
        <title>Genomic Encyclopedia of Type Strains, Phase IV (KMG-IV): sequencing the most valuable type-strain genomes for metagenomic binning, comparative biology and taxonomic classification.</title>
        <authorList>
            <person name="Goeker M."/>
        </authorList>
    </citation>
    <scope>NUCLEOTIDE SEQUENCE [LARGE SCALE GENOMIC DNA]</scope>
    <source>
        <strain evidence="5 6">DSM 29514</strain>
    </source>
</reference>
<name>A0A7W6LC76_9HYPH</name>
<keyword evidence="1 4" id="KW-0812">Transmembrane</keyword>
<keyword evidence="2 4" id="KW-1133">Transmembrane helix</keyword>
<keyword evidence="6" id="KW-1185">Reference proteome</keyword>
<accession>A0A7W6LC76</accession>
<dbReference type="InterPro" id="IPR011701">
    <property type="entry name" value="MFS"/>
</dbReference>
<evidence type="ECO:0000256" key="3">
    <source>
        <dbReference type="ARBA" id="ARBA00023136"/>
    </source>
</evidence>
<feature type="transmembrane region" description="Helical" evidence="4">
    <location>
        <begin position="77"/>
        <end position="99"/>
    </location>
</feature>
<evidence type="ECO:0000313" key="5">
    <source>
        <dbReference type="EMBL" id="MBB4141546.1"/>
    </source>
</evidence>
<dbReference type="EMBL" id="JACIEC010000001">
    <property type="protein sequence ID" value="MBB4141546.1"/>
    <property type="molecule type" value="Genomic_DNA"/>
</dbReference>
<dbReference type="Pfam" id="PF07690">
    <property type="entry name" value="MFS_1"/>
    <property type="match status" value="1"/>
</dbReference>
<evidence type="ECO:0000256" key="1">
    <source>
        <dbReference type="ARBA" id="ARBA00022692"/>
    </source>
</evidence>
<feature type="transmembrane region" description="Helical" evidence="4">
    <location>
        <begin position="308"/>
        <end position="335"/>
    </location>
</feature>
<proteinExistence type="predicted"/>
<feature type="transmembrane region" description="Helical" evidence="4">
    <location>
        <begin position="166"/>
        <end position="186"/>
    </location>
</feature>
<dbReference type="AlphaFoldDB" id="A0A7W6LC76"/>
<organism evidence="5 6">
    <name type="scientific">Rhizobium rhizoryzae</name>
    <dbReference type="NCBI Taxonomy" id="451876"/>
    <lineage>
        <taxon>Bacteria</taxon>
        <taxon>Pseudomonadati</taxon>
        <taxon>Pseudomonadota</taxon>
        <taxon>Alphaproteobacteria</taxon>
        <taxon>Hyphomicrobiales</taxon>
        <taxon>Rhizobiaceae</taxon>
        <taxon>Rhizobium/Agrobacterium group</taxon>
        <taxon>Rhizobium</taxon>
    </lineage>
</organism>
<evidence type="ECO:0000256" key="4">
    <source>
        <dbReference type="SAM" id="Phobius"/>
    </source>
</evidence>
<dbReference type="Proteomes" id="UP000519897">
    <property type="component" value="Unassembled WGS sequence"/>
</dbReference>
<dbReference type="GO" id="GO:0022857">
    <property type="term" value="F:transmembrane transporter activity"/>
    <property type="evidence" value="ECO:0007669"/>
    <property type="project" value="InterPro"/>
</dbReference>
<feature type="transmembrane region" description="Helical" evidence="4">
    <location>
        <begin position="243"/>
        <end position="260"/>
    </location>
</feature>
<comment type="caution">
    <text evidence="5">The sequence shown here is derived from an EMBL/GenBank/DDBJ whole genome shotgun (WGS) entry which is preliminary data.</text>
</comment>
<dbReference type="NCBIfam" id="NF033733">
    <property type="entry name" value="MFS_ArsK"/>
    <property type="match status" value="1"/>
</dbReference>
<feature type="transmembrane region" description="Helical" evidence="4">
    <location>
        <begin position="46"/>
        <end position="65"/>
    </location>
</feature>
<evidence type="ECO:0000313" key="6">
    <source>
        <dbReference type="Proteomes" id="UP000519897"/>
    </source>
</evidence>
<sequence>MSDLRLPVAAVILLGITQIIGYGTLYYSFSILAPAIARDFGHSTEWIFALLSCALLAGGLAAPWIGKAFDLFGAGKVMCFGSVVASLALIICSLSSGIGSFAICLLMLEVAANLVQYGAAFALLVQLQPAAATRSITYLTLIAGFASTLFWPFTSALHGWMTWQEIYRLFAVLNLAICFPAHLWLAGQLNRSRRQQNISAGPRAELSGLLAPDRRRQGFLLMAFALSTQALLSSAILVHMVPLLTGLGLGGIAVIAGSLFGPSQVASRLINMLFGRDLSPLALAIISAVLMAIAPVALLLGAPSITSAIIFACIFGFGNGLFSITAGTLPLYLFGSAGYGALQGKVTSARLVSSACAPFALAYLLANAGTTISLLLLGFWGLISVAAFLAIARR</sequence>
<dbReference type="RefSeq" id="WP_246251419.1">
    <property type="nucleotide sequence ID" value="NZ_CP049250.1"/>
</dbReference>
<protein>
    <submittedName>
        <fullName evidence="5">MFS family permease</fullName>
    </submittedName>
</protein>
<feature type="transmembrane region" description="Helical" evidence="4">
    <location>
        <begin position="136"/>
        <end position="154"/>
    </location>
</feature>
<feature type="transmembrane region" description="Helical" evidence="4">
    <location>
        <begin position="105"/>
        <end position="124"/>
    </location>
</feature>
<feature type="transmembrane region" description="Helical" evidence="4">
    <location>
        <begin position="372"/>
        <end position="392"/>
    </location>
</feature>
<dbReference type="SUPFAM" id="SSF103473">
    <property type="entry name" value="MFS general substrate transporter"/>
    <property type="match status" value="1"/>
</dbReference>
<gene>
    <name evidence="5" type="ORF">GGQ72_000045</name>
</gene>
<evidence type="ECO:0000256" key="2">
    <source>
        <dbReference type="ARBA" id="ARBA00022989"/>
    </source>
</evidence>
<dbReference type="InterPro" id="IPR036259">
    <property type="entry name" value="MFS_trans_sf"/>
</dbReference>
<dbReference type="Gene3D" id="1.20.1250.20">
    <property type="entry name" value="MFS general substrate transporter like domains"/>
    <property type="match status" value="1"/>
</dbReference>
<feature type="transmembrane region" description="Helical" evidence="4">
    <location>
        <begin position="7"/>
        <end position="26"/>
    </location>
</feature>
<feature type="transmembrane region" description="Helical" evidence="4">
    <location>
        <begin position="281"/>
        <end position="302"/>
    </location>
</feature>
<keyword evidence="3 4" id="KW-0472">Membrane</keyword>